<dbReference type="PROSITE" id="PS50005">
    <property type="entry name" value="TPR"/>
    <property type="match status" value="1"/>
</dbReference>
<feature type="domain" description="JmjC" evidence="2">
    <location>
        <begin position="253"/>
        <end position="405"/>
    </location>
</feature>
<dbReference type="InterPro" id="IPR050910">
    <property type="entry name" value="JMJD6_ArgDemeth/LysHydrox"/>
</dbReference>
<evidence type="ECO:0000313" key="3">
    <source>
        <dbReference type="EMBL" id="CRZ06824.1"/>
    </source>
</evidence>
<dbReference type="InterPro" id="IPR003347">
    <property type="entry name" value="JmjC_dom"/>
</dbReference>
<feature type="repeat" description="TPR" evidence="1">
    <location>
        <begin position="67"/>
        <end position="100"/>
    </location>
</feature>
<feature type="non-terminal residue" evidence="3">
    <location>
        <position position="428"/>
    </location>
</feature>
<dbReference type="Pfam" id="PF13621">
    <property type="entry name" value="Cupin_8"/>
    <property type="match status" value="1"/>
</dbReference>
<organism evidence="3">
    <name type="scientific">Spongospora subterranea</name>
    <dbReference type="NCBI Taxonomy" id="70186"/>
    <lineage>
        <taxon>Eukaryota</taxon>
        <taxon>Sar</taxon>
        <taxon>Rhizaria</taxon>
        <taxon>Endomyxa</taxon>
        <taxon>Phytomyxea</taxon>
        <taxon>Plasmodiophorida</taxon>
        <taxon>Plasmodiophoridae</taxon>
        <taxon>Spongospora</taxon>
    </lineage>
</organism>
<dbReference type="PROSITE" id="PS51184">
    <property type="entry name" value="JMJC"/>
    <property type="match status" value="1"/>
</dbReference>
<name>A0A0H5RE41_9EUKA</name>
<dbReference type="SUPFAM" id="SSF51197">
    <property type="entry name" value="Clavaminate synthase-like"/>
    <property type="match status" value="1"/>
</dbReference>
<dbReference type="Gene3D" id="2.60.120.650">
    <property type="entry name" value="Cupin"/>
    <property type="match status" value="1"/>
</dbReference>
<dbReference type="Pfam" id="PF00515">
    <property type="entry name" value="TPR_1"/>
    <property type="match status" value="1"/>
</dbReference>
<dbReference type="AlphaFoldDB" id="A0A0H5RE41"/>
<proteinExistence type="predicted"/>
<protein>
    <recommendedName>
        <fullName evidence="2">JmjC domain-containing protein</fullName>
    </recommendedName>
</protein>
<dbReference type="InterPro" id="IPR011990">
    <property type="entry name" value="TPR-like_helical_dom_sf"/>
</dbReference>
<reference evidence="3" key="1">
    <citation type="submission" date="2015-04" db="EMBL/GenBank/DDBJ databases">
        <title>The genome sequence of the plant pathogenic Rhizarian Plasmodiophora brassicae reveals insights in its biotrophic life cycle and the origin of chitin synthesis.</title>
        <authorList>
            <person name="Schwelm A."/>
            <person name="Fogelqvist J."/>
            <person name="Knaust A."/>
            <person name="Julke S."/>
            <person name="Lilja T."/>
            <person name="Dhandapani V."/>
            <person name="Bonilla-Rosso G."/>
            <person name="Karlsson M."/>
            <person name="Shevchenko A."/>
            <person name="Choi S.R."/>
            <person name="Kim H.G."/>
            <person name="Park J.Y."/>
            <person name="Lim Y.P."/>
            <person name="Ludwig-Muller J."/>
            <person name="Dixelius C."/>
        </authorList>
    </citation>
    <scope>NUCLEOTIDE SEQUENCE</scope>
    <source>
        <tissue evidence="3">Potato root galls</tissue>
    </source>
</reference>
<dbReference type="SMART" id="SM00028">
    <property type="entry name" value="TPR"/>
    <property type="match status" value="2"/>
</dbReference>
<dbReference type="PANTHER" id="PTHR12480">
    <property type="entry name" value="ARGININE DEMETHYLASE AND LYSYL-HYDROXYLASE JMJD"/>
    <property type="match status" value="1"/>
</dbReference>
<accession>A0A0H5RE41</accession>
<keyword evidence="1" id="KW-0802">TPR repeat</keyword>
<dbReference type="PROSITE" id="PS50293">
    <property type="entry name" value="TPR_REGION"/>
    <property type="match status" value="1"/>
</dbReference>
<dbReference type="InterPro" id="IPR041667">
    <property type="entry name" value="Cupin_8"/>
</dbReference>
<dbReference type="SUPFAM" id="SSF48452">
    <property type="entry name" value="TPR-like"/>
    <property type="match status" value="1"/>
</dbReference>
<dbReference type="InterPro" id="IPR019734">
    <property type="entry name" value="TPR_rpt"/>
</dbReference>
<dbReference type="Gene3D" id="1.25.40.10">
    <property type="entry name" value="Tetratricopeptide repeat domain"/>
    <property type="match status" value="1"/>
</dbReference>
<evidence type="ECO:0000256" key="1">
    <source>
        <dbReference type="PROSITE-ProRule" id="PRU00339"/>
    </source>
</evidence>
<dbReference type="EMBL" id="HACM01006382">
    <property type="protein sequence ID" value="CRZ06824.1"/>
    <property type="molecule type" value="Transcribed_RNA"/>
</dbReference>
<evidence type="ECO:0000259" key="2">
    <source>
        <dbReference type="PROSITE" id="PS51184"/>
    </source>
</evidence>
<sequence length="428" mass="49263">MKIATGDWQCIRAVRLALLLPGIVAALAPPQTGMDLNRQAIELAQNGDLHGALDKFHLALKFEPESQEILNNVGVTLMRMGRFSEALKALDQALSIDPNHRDATENRRELLEFMEQKPGSVGQYDIPQLEPRLKFPRIPYHELDHPENKDYALGRKPFILTGAANNWEMFKKGPDWVWDRLYTDFGNSTADFYPHNMGRSSIRPYLVPIWKALDEFRHPSGDFHSDPAYPGTYIQWNVPLNDWRTLRQSMIPMPNAFADDERWLAKCLEHDHLINEYSLRLHWRMVLIGTKDAGMFFHRDVLRGSSWQAQVSGSKRWTICDPVANNGRLYEAGDVNTFAPDLVKFPKFAQTICYDDVVMAGEMIFYPQDYWHQTLNMATPTITISGTMVDHNNLQGVEQELESECKRGKWNWHLSSDLCDALEECYHL</sequence>